<dbReference type="GO" id="GO:0016810">
    <property type="term" value="F:hydrolase activity, acting on carbon-nitrogen (but not peptide) bonds"/>
    <property type="evidence" value="ECO:0007669"/>
    <property type="project" value="InterPro"/>
</dbReference>
<name>A0A4P9Y2W3_9FUNG</name>
<dbReference type="GO" id="GO:0005975">
    <property type="term" value="P:carbohydrate metabolic process"/>
    <property type="evidence" value="ECO:0007669"/>
    <property type="project" value="InterPro"/>
</dbReference>
<evidence type="ECO:0000259" key="7">
    <source>
        <dbReference type="PROSITE" id="PS51677"/>
    </source>
</evidence>
<keyword evidence="5" id="KW-0119">Carbohydrate metabolism</keyword>
<dbReference type="Proteomes" id="UP000267251">
    <property type="component" value="Unassembled WGS sequence"/>
</dbReference>
<reference evidence="9" key="1">
    <citation type="journal article" date="2018" name="Nat. Microbiol.">
        <title>Leveraging single-cell genomics to expand the fungal tree of life.</title>
        <authorList>
            <person name="Ahrendt S.R."/>
            <person name="Quandt C.A."/>
            <person name="Ciobanu D."/>
            <person name="Clum A."/>
            <person name="Salamov A."/>
            <person name="Andreopoulos B."/>
            <person name="Cheng J.F."/>
            <person name="Woyke T."/>
            <person name="Pelin A."/>
            <person name="Henrissat B."/>
            <person name="Reynolds N.K."/>
            <person name="Benny G.L."/>
            <person name="Smith M.E."/>
            <person name="James T.Y."/>
            <person name="Grigoriev I.V."/>
        </authorList>
    </citation>
    <scope>NUCLEOTIDE SEQUENCE [LARGE SCALE GENOMIC DNA]</scope>
</reference>
<feature type="chain" id="PRO_5020727116" evidence="6">
    <location>
        <begin position="22"/>
        <end position="243"/>
    </location>
</feature>
<evidence type="ECO:0000313" key="9">
    <source>
        <dbReference type="Proteomes" id="UP000267251"/>
    </source>
</evidence>
<dbReference type="SUPFAM" id="SSF88713">
    <property type="entry name" value="Glycoside hydrolase/deacetylase"/>
    <property type="match status" value="1"/>
</dbReference>
<evidence type="ECO:0000256" key="4">
    <source>
        <dbReference type="ARBA" id="ARBA00022801"/>
    </source>
</evidence>
<sequence>IMRLMHDLVDSLLILFPCLDSDQPALSQDGTIYGCTEPKTLALTFDDGPHIYTPSLLRTLDQYGVKATFFVNGDNYGSILTRKNREIVQQAYHDGHQIASHTWDHKDLATLTGAQVRKEMTRLDDALRQIIGRSPLYMRPPYGSTSPMARRILHDMGYKVVIWNIETQDTEHPNNVAASMDAYHRALEAPGASRKGWIALQHDPVRSTSLQLAPQAIRLAQRLGYRFATVAECLGDEGGEYRS</sequence>
<dbReference type="InterPro" id="IPR002509">
    <property type="entry name" value="NODB_dom"/>
</dbReference>
<accession>A0A4P9Y2W3</accession>
<evidence type="ECO:0000256" key="2">
    <source>
        <dbReference type="ARBA" id="ARBA00022723"/>
    </source>
</evidence>
<keyword evidence="9" id="KW-1185">Reference proteome</keyword>
<comment type="cofactor">
    <cofactor evidence="1">
        <name>Co(2+)</name>
        <dbReference type="ChEBI" id="CHEBI:48828"/>
    </cofactor>
</comment>
<dbReference type="CDD" id="cd10951">
    <property type="entry name" value="CE4_ClCDA_like"/>
    <property type="match status" value="1"/>
</dbReference>
<evidence type="ECO:0000256" key="6">
    <source>
        <dbReference type="SAM" id="SignalP"/>
    </source>
</evidence>
<keyword evidence="3 6" id="KW-0732">Signal</keyword>
<gene>
    <name evidence="8" type="ORF">BJ684DRAFT_10675</name>
</gene>
<dbReference type="Pfam" id="PF01522">
    <property type="entry name" value="Polysacc_deac_1"/>
    <property type="match status" value="1"/>
</dbReference>
<feature type="non-terminal residue" evidence="8">
    <location>
        <position position="1"/>
    </location>
</feature>
<organism evidence="8 9">
    <name type="scientific">Piptocephalis cylindrospora</name>
    <dbReference type="NCBI Taxonomy" id="1907219"/>
    <lineage>
        <taxon>Eukaryota</taxon>
        <taxon>Fungi</taxon>
        <taxon>Fungi incertae sedis</taxon>
        <taxon>Zoopagomycota</taxon>
        <taxon>Zoopagomycotina</taxon>
        <taxon>Zoopagomycetes</taxon>
        <taxon>Zoopagales</taxon>
        <taxon>Piptocephalidaceae</taxon>
        <taxon>Piptocephalis</taxon>
    </lineage>
</organism>
<dbReference type="Gene3D" id="3.20.20.370">
    <property type="entry name" value="Glycoside hydrolase/deacetylase"/>
    <property type="match status" value="1"/>
</dbReference>
<evidence type="ECO:0000256" key="3">
    <source>
        <dbReference type="ARBA" id="ARBA00022729"/>
    </source>
</evidence>
<dbReference type="PANTHER" id="PTHR46471">
    <property type="entry name" value="CHITIN DEACETYLASE"/>
    <property type="match status" value="1"/>
</dbReference>
<dbReference type="InterPro" id="IPR011330">
    <property type="entry name" value="Glyco_hydro/deAcase_b/a-brl"/>
</dbReference>
<keyword evidence="2" id="KW-0479">Metal-binding</keyword>
<dbReference type="GO" id="GO:0046872">
    <property type="term" value="F:metal ion binding"/>
    <property type="evidence" value="ECO:0007669"/>
    <property type="project" value="UniProtKB-KW"/>
</dbReference>
<feature type="domain" description="NodB homology" evidence="7">
    <location>
        <begin position="39"/>
        <end position="228"/>
    </location>
</feature>
<protein>
    <submittedName>
        <fullName evidence="8">Chitin deacetylase</fullName>
    </submittedName>
</protein>
<evidence type="ECO:0000256" key="1">
    <source>
        <dbReference type="ARBA" id="ARBA00001941"/>
    </source>
</evidence>
<dbReference type="OrthoDB" id="407355at2759"/>
<proteinExistence type="predicted"/>
<dbReference type="PROSITE" id="PS51677">
    <property type="entry name" value="NODB"/>
    <property type="match status" value="1"/>
</dbReference>
<evidence type="ECO:0000313" key="8">
    <source>
        <dbReference type="EMBL" id="RKP13004.1"/>
    </source>
</evidence>
<feature type="signal peptide" evidence="6">
    <location>
        <begin position="1"/>
        <end position="21"/>
    </location>
</feature>
<keyword evidence="4" id="KW-0378">Hydrolase</keyword>
<evidence type="ECO:0000256" key="5">
    <source>
        <dbReference type="ARBA" id="ARBA00023277"/>
    </source>
</evidence>
<dbReference type="EMBL" id="KZ988136">
    <property type="protein sequence ID" value="RKP13004.1"/>
    <property type="molecule type" value="Genomic_DNA"/>
</dbReference>
<dbReference type="AlphaFoldDB" id="A0A4P9Y2W3"/>
<dbReference type="PANTHER" id="PTHR46471:SF2">
    <property type="entry name" value="CHITIN DEACETYLASE-RELATED"/>
    <property type="match status" value="1"/>
</dbReference>